<dbReference type="PANTHER" id="PTHR42793">
    <property type="entry name" value="COA BINDING DOMAIN CONTAINING PROTEIN"/>
    <property type="match status" value="1"/>
</dbReference>
<protein>
    <submittedName>
        <fullName evidence="4">Acyl-CoA synthetase (NDP forming)</fullName>
    </submittedName>
</protein>
<dbReference type="Gene3D" id="3.40.50.720">
    <property type="entry name" value="NAD(P)-binding Rossmann-like Domain"/>
    <property type="match status" value="1"/>
</dbReference>
<name>A0A2I7KE07_9RHOB</name>
<dbReference type="InterPro" id="IPR013815">
    <property type="entry name" value="ATP_grasp_subdomain_1"/>
</dbReference>
<evidence type="ECO:0000256" key="2">
    <source>
        <dbReference type="PROSITE-ProRule" id="PRU00409"/>
    </source>
</evidence>
<dbReference type="SUPFAM" id="SSF52210">
    <property type="entry name" value="Succinyl-CoA synthetase domains"/>
    <property type="match status" value="2"/>
</dbReference>
<dbReference type="GO" id="GO:0046872">
    <property type="term" value="F:metal ion binding"/>
    <property type="evidence" value="ECO:0007669"/>
    <property type="project" value="InterPro"/>
</dbReference>
<keyword evidence="1" id="KW-0816">Tricarboxylic acid cycle</keyword>
<dbReference type="RefSeq" id="WP_102884208.1">
    <property type="nucleotide sequence ID" value="NZ_CP010725.1"/>
</dbReference>
<evidence type="ECO:0000313" key="4">
    <source>
        <dbReference type="EMBL" id="AUR00833.1"/>
    </source>
</evidence>
<keyword evidence="2" id="KW-0067">ATP-binding</keyword>
<evidence type="ECO:0000259" key="3">
    <source>
        <dbReference type="PROSITE" id="PS50975"/>
    </source>
</evidence>
<dbReference type="InterPro" id="IPR036291">
    <property type="entry name" value="NAD(P)-bd_dom_sf"/>
</dbReference>
<dbReference type="Gene3D" id="3.40.50.261">
    <property type="entry name" value="Succinyl-CoA synthetase domains"/>
    <property type="match status" value="2"/>
</dbReference>
<dbReference type="SUPFAM" id="SSF51735">
    <property type="entry name" value="NAD(P)-binding Rossmann-fold domains"/>
    <property type="match status" value="1"/>
</dbReference>
<sequence length="688" mass="72623">MIRDFSTLFRPSSIAVIGGGAWCRQVIEQLQKIGFSGQIWPVHPKAAEVCGLTVFASVDDLPAAPDASFIGVNRHATVEAVAALSRRGAGGAVCFASGFREAQREAGDGADLQNHLLQAAGEMPILGPNCYGFINYLDGALLWPDQHGGTQVAQGVAILTQSSNIAINLTMQARGLPIAYMITVGNQAQSDMAEIARGLLDDPRVTAIGLHIEGIRDLRAFEALAQEAAVCGKPIVALKVGRSDQAQAATLSHTASLAGQEAGAAALLRRCGIARIDDLSVFLETLKILHVLGPRRGCQVATISCSGGEASLAADLGQAQGVTFPPLSDGQHQALRAALGPMVALANPLDYHTYIWRDVPAMTQAFSAMVHPDLDLLMLIVDFPRKDRCSAADWECAIEAAMATRMRTGAPLAMVATLPELMPEEIADRLLAAGVVPLCGLREAMSATVAASQIARPSDLPALLPRPDLDGVGSDIALVPEGIAKQRLAATGLRIPRSCRLSRKTLDETLAEVTSQVGFPLVLKAEGLAHKSEAGAVRLALGSQEAVADAAREMPGDQLLLEEMISGTVAELLIGVTRDPAHGFVLTLGAGGVWTELLEDSVSLLLPVSDTMLEAALDQLRITRLLDGYRGAPAADRPAVLRAVRAVERYVLAHSDTVEEIEINPLICTPSDAIAVDALLREKELTHD</sequence>
<organism evidence="4 5">
    <name type="scientific">Phaeobacter inhibens</name>
    <dbReference type="NCBI Taxonomy" id="221822"/>
    <lineage>
        <taxon>Bacteria</taxon>
        <taxon>Pseudomonadati</taxon>
        <taxon>Pseudomonadota</taxon>
        <taxon>Alphaproteobacteria</taxon>
        <taxon>Rhodobacterales</taxon>
        <taxon>Roseobacteraceae</taxon>
        <taxon>Phaeobacter</taxon>
    </lineage>
</organism>
<dbReference type="InterPro" id="IPR032875">
    <property type="entry name" value="Succ_CoA_lig_flav_dom"/>
</dbReference>
<dbReference type="Pfam" id="PF13549">
    <property type="entry name" value="ATP-grasp_5"/>
    <property type="match status" value="1"/>
</dbReference>
<dbReference type="InterPro" id="IPR016102">
    <property type="entry name" value="Succinyl-CoA_synth-like"/>
</dbReference>
<dbReference type="SMART" id="SM00881">
    <property type="entry name" value="CoA_binding"/>
    <property type="match status" value="1"/>
</dbReference>
<dbReference type="GO" id="GO:0006099">
    <property type="term" value="P:tricarboxylic acid cycle"/>
    <property type="evidence" value="ECO:0007669"/>
    <property type="project" value="UniProtKB-KW"/>
</dbReference>
<feature type="domain" description="ATP-grasp" evidence="3">
    <location>
        <begin position="485"/>
        <end position="687"/>
    </location>
</feature>
<dbReference type="GO" id="GO:0005524">
    <property type="term" value="F:ATP binding"/>
    <property type="evidence" value="ECO:0007669"/>
    <property type="project" value="UniProtKB-UniRule"/>
</dbReference>
<dbReference type="Gene3D" id="3.30.470.20">
    <property type="entry name" value="ATP-grasp fold, B domain"/>
    <property type="match status" value="1"/>
</dbReference>
<dbReference type="AlphaFoldDB" id="A0A2I7KE07"/>
<evidence type="ECO:0000256" key="1">
    <source>
        <dbReference type="ARBA" id="ARBA00022532"/>
    </source>
</evidence>
<evidence type="ECO:0000313" key="5">
    <source>
        <dbReference type="Proteomes" id="UP000236447"/>
    </source>
</evidence>
<dbReference type="InterPro" id="IPR003781">
    <property type="entry name" value="CoA-bd"/>
</dbReference>
<reference evidence="4 5" key="2">
    <citation type="journal article" date="2017" name="Genome Biol. Evol.">
        <title>Trajectories and Drivers of Genome Evolution in Surface-Associated Marine Phaeobacter.</title>
        <authorList>
            <person name="Freese H.M."/>
            <person name="Sikorski J."/>
            <person name="Bunk B."/>
            <person name="Scheuner C."/>
            <person name="Meier-Kolthoff J.P."/>
            <person name="Sproer C."/>
            <person name="Gram L."/>
            <person name="Overmann J."/>
        </authorList>
    </citation>
    <scope>NUCLEOTIDE SEQUENCE [LARGE SCALE GENOMIC DNA]</scope>
    <source>
        <strain evidence="4 5">P88</strain>
    </source>
</reference>
<dbReference type="InterPro" id="IPR011761">
    <property type="entry name" value="ATP-grasp"/>
</dbReference>
<dbReference type="PANTHER" id="PTHR42793:SF4">
    <property type="entry name" value="BLL6376 PROTEIN"/>
    <property type="match status" value="1"/>
</dbReference>
<accession>A0A2I7KE07</accession>
<proteinExistence type="predicted"/>
<dbReference type="FunFam" id="3.40.50.261:FF:000021">
    <property type="entry name" value="Acetyl-CoA synthetase, putative"/>
    <property type="match status" value="1"/>
</dbReference>
<dbReference type="Pfam" id="PF13607">
    <property type="entry name" value="Succ_CoA_lig"/>
    <property type="match status" value="1"/>
</dbReference>
<keyword evidence="2" id="KW-0547">Nucleotide-binding</keyword>
<dbReference type="SUPFAM" id="SSF56059">
    <property type="entry name" value="Glutathione synthetase ATP-binding domain-like"/>
    <property type="match status" value="1"/>
</dbReference>
<dbReference type="EMBL" id="CP010725">
    <property type="protein sequence ID" value="AUR00833.1"/>
    <property type="molecule type" value="Genomic_DNA"/>
</dbReference>
<dbReference type="Gene3D" id="3.30.1490.20">
    <property type="entry name" value="ATP-grasp fold, A domain"/>
    <property type="match status" value="1"/>
</dbReference>
<dbReference type="Pfam" id="PF13380">
    <property type="entry name" value="CoA_binding_2"/>
    <property type="match status" value="1"/>
</dbReference>
<dbReference type="PROSITE" id="PS50975">
    <property type="entry name" value="ATP_GRASP"/>
    <property type="match status" value="1"/>
</dbReference>
<reference evidence="4 5" key="1">
    <citation type="journal article" date="2017" name="Front. Microbiol.">
        <title>Phaeobacter piscinae sp. nov., a species of the Roseobacter group and potential aquaculture probiont.</title>
        <authorList>
            <person name="Sonnenschein E.C."/>
            <person name="Phippen C.B.W."/>
            <person name="Nielsen K.F."/>
            <person name="Mateiu R.V."/>
            <person name="Melchiorsen J."/>
            <person name="Gram L."/>
            <person name="Overmann J."/>
            <person name="Freese H.M."/>
        </authorList>
    </citation>
    <scope>NUCLEOTIDE SEQUENCE [LARGE SCALE GENOMIC DNA]</scope>
    <source>
        <strain evidence="4 5">P88</strain>
    </source>
</reference>
<gene>
    <name evidence="4" type="ORF">PhaeoP88_03516</name>
</gene>
<dbReference type="Proteomes" id="UP000236447">
    <property type="component" value="Chromosome"/>
</dbReference>